<keyword evidence="4 10" id="KW-0812">Transmembrane</keyword>
<dbReference type="EMBL" id="AYZQ01000002">
    <property type="protein sequence ID" value="KRM71972.1"/>
    <property type="molecule type" value="Genomic_DNA"/>
</dbReference>
<dbReference type="PATRIC" id="fig|1423727.3.peg.959"/>
<comment type="subcellular location">
    <subcellularLocation>
        <location evidence="1">Cell membrane</location>
        <topology evidence="1">Multi-pass membrane protein</topology>
    </subcellularLocation>
</comment>
<feature type="transmembrane region" description="Helical" evidence="10">
    <location>
        <begin position="157"/>
        <end position="177"/>
    </location>
</feature>
<feature type="transmembrane region" description="Helical" evidence="10">
    <location>
        <begin position="46"/>
        <end position="65"/>
    </location>
</feature>
<keyword evidence="8 10" id="KW-0472">Membrane</keyword>
<feature type="transmembrane region" description="Helical" evidence="10">
    <location>
        <begin position="343"/>
        <end position="367"/>
    </location>
</feature>
<evidence type="ECO:0000256" key="2">
    <source>
        <dbReference type="ARBA" id="ARBA00022448"/>
    </source>
</evidence>
<dbReference type="InterPro" id="IPR006153">
    <property type="entry name" value="Cation/H_exchanger_TM"/>
</dbReference>
<feature type="domain" description="Cation/H+ exchanger transmembrane" evidence="11">
    <location>
        <begin position="15"/>
        <end position="394"/>
    </location>
</feature>
<evidence type="ECO:0000256" key="3">
    <source>
        <dbReference type="ARBA" id="ARBA00022475"/>
    </source>
</evidence>
<dbReference type="GO" id="GO:0098719">
    <property type="term" value="P:sodium ion import across plasma membrane"/>
    <property type="evidence" value="ECO:0007669"/>
    <property type="project" value="TreeGrafter"/>
</dbReference>
<feature type="transmembrane region" description="Helical" evidence="10">
    <location>
        <begin position="273"/>
        <end position="298"/>
    </location>
</feature>
<dbReference type="GO" id="GO:0051453">
    <property type="term" value="P:regulation of intracellular pH"/>
    <property type="evidence" value="ECO:0007669"/>
    <property type="project" value="TreeGrafter"/>
</dbReference>
<evidence type="ECO:0000256" key="6">
    <source>
        <dbReference type="ARBA" id="ARBA00023053"/>
    </source>
</evidence>
<protein>
    <submittedName>
        <fullName evidence="12">Na(+) H(+) antiporter</fullName>
    </submittedName>
</protein>
<dbReference type="AlphaFoldDB" id="A0A0R2B1X2"/>
<feature type="transmembrane region" description="Helical" evidence="10">
    <location>
        <begin position="310"/>
        <end position="331"/>
    </location>
</feature>
<organism evidence="12 13">
    <name type="scientific">Lacticaseibacillus brantae DSM 23927</name>
    <dbReference type="NCBI Taxonomy" id="1423727"/>
    <lineage>
        <taxon>Bacteria</taxon>
        <taxon>Bacillati</taxon>
        <taxon>Bacillota</taxon>
        <taxon>Bacilli</taxon>
        <taxon>Lactobacillales</taxon>
        <taxon>Lactobacillaceae</taxon>
        <taxon>Lacticaseibacillus</taxon>
    </lineage>
</organism>
<dbReference type="RefSeq" id="WP_057894247.1">
    <property type="nucleotide sequence ID" value="NZ_AYZQ01000002.1"/>
</dbReference>
<dbReference type="STRING" id="1423727.FC34_GL000953"/>
<feature type="transmembrane region" description="Helical" evidence="10">
    <location>
        <begin position="85"/>
        <end position="108"/>
    </location>
</feature>
<name>A0A0R2B1X2_9LACO</name>
<dbReference type="OrthoDB" id="9809206at2"/>
<evidence type="ECO:0000256" key="4">
    <source>
        <dbReference type="ARBA" id="ARBA00022692"/>
    </source>
</evidence>
<evidence type="ECO:0000256" key="7">
    <source>
        <dbReference type="ARBA" id="ARBA00023065"/>
    </source>
</evidence>
<evidence type="ECO:0000256" key="5">
    <source>
        <dbReference type="ARBA" id="ARBA00022989"/>
    </source>
</evidence>
<dbReference type="GO" id="GO:0015385">
    <property type="term" value="F:sodium:proton antiporter activity"/>
    <property type="evidence" value="ECO:0007669"/>
    <property type="project" value="InterPro"/>
</dbReference>
<dbReference type="InterPro" id="IPR018422">
    <property type="entry name" value="Cation/H_exchanger_CPA1"/>
</dbReference>
<evidence type="ECO:0000259" key="11">
    <source>
        <dbReference type="Pfam" id="PF00999"/>
    </source>
</evidence>
<evidence type="ECO:0000256" key="10">
    <source>
        <dbReference type="SAM" id="Phobius"/>
    </source>
</evidence>
<evidence type="ECO:0000313" key="13">
    <source>
        <dbReference type="Proteomes" id="UP000051672"/>
    </source>
</evidence>
<keyword evidence="6" id="KW-0915">Sodium</keyword>
<dbReference type="PANTHER" id="PTHR10110">
    <property type="entry name" value="SODIUM/HYDROGEN EXCHANGER"/>
    <property type="match status" value="1"/>
</dbReference>
<accession>A0A0R2B1X2</accession>
<proteinExistence type="predicted"/>
<evidence type="ECO:0000313" key="12">
    <source>
        <dbReference type="EMBL" id="KRM71972.1"/>
    </source>
</evidence>
<keyword evidence="5 10" id="KW-1133">Transmembrane helix</keyword>
<keyword evidence="2" id="KW-0813">Transport</keyword>
<evidence type="ECO:0000256" key="8">
    <source>
        <dbReference type="ARBA" id="ARBA00023136"/>
    </source>
</evidence>
<feature type="transmembrane region" description="Helical" evidence="10">
    <location>
        <begin position="184"/>
        <end position="209"/>
    </location>
</feature>
<keyword evidence="3" id="KW-1003">Cell membrane</keyword>
<comment type="caution">
    <text evidence="12">The sequence shown here is derived from an EMBL/GenBank/DDBJ whole genome shotgun (WGS) entry which is preliminary data.</text>
</comment>
<keyword evidence="13" id="KW-1185">Reference proteome</keyword>
<dbReference type="PANTHER" id="PTHR10110:SF86">
    <property type="entry name" value="SODIUM_HYDROGEN EXCHANGER 7"/>
    <property type="match status" value="1"/>
</dbReference>
<dbReference type="Gene3D" id="6.10.140.1330">
    <property type="match status" value="1"/>
</dbReference>
<dbReference type="GO" id="GO:0005886">
    <property type="term" value="C:plasma membrane"/>
    <property type="evidence" value="ECO:0007669"/>
    <property type="project" value="UniProtKB-SubCell"/>
</dbReference>
<keyword evidence="9" id="KW-0739">Sodium transport</keyword>
<sequence length="637" mass="70225">MTIILDGLVIVGLIILAQIIQRFVPKVPLPLIEILLGVGLGLTNQNFALKGFNSELFLLGVIAPLMFNDGQNTSRRALSRNMWNVLMLSVGLVLVTVLIVAGLTAWLIPTLGFWTVFVLASVLSPTDATAVNGITQQLTLPERLTQILEGESLLNDATGIVIFDFGLTVIASGQVAIGHGISEFLIEFFGGLILGFALGYLVVWFRLWLQSLGLDQSAIMVPIQLATPFVVYLIGNQIGVSGILAVVAAGLVHGLERDRLRMTSTRLQVVTTTVWQVVSDMLNGLVFVLLGLILPLVFHEGGTQWLRLSALAFAIYAVMLLVRFVFVRFTLNLPLRLPRNLSSWLVAMFGSHGTMTLALALSLPLNFPERSQLLVVAALVILFSLIVPTILAPVFVPAAPAPVGPDEATARQEMLASTAEWLKHQPDTVARAHVQGMLQEQSGVRLRFDRTKLRALLAAADTVERAAIKAATDSAELPAFVAPAYNRYLAAQSGQYNSNIFRRMLMSLLWQVMGVRLRGKIPNRGQATPQMRAVVKNGQSAFLQAETIGYNAVMAWTRTGEETPEMGMLATMYQQRHSRFLTQDDLQAEENSLYVQAFQVEYQYIDNQLRQKLMTNEVAKALREQISYDQMVYMQQH</sequence>
<dbReference type="Pfam" id="PF00999">
    <property type="entry name" value="Na_H_Exchanger"/>
    <property type="match status" value="1"/>
</dbReference>
<feature type="transmembrane region" description="Helical" evidence="10">
    <location>
        <begin position="373"/>
        <end position="396"/>
    </location>
</feature>
<feature type="transmembrane region" description="Helical" evidence="10">
    <location>
        <begin position="229"/>
        <end position="252"/>
    </location>
</feature>
<keyword evidence="7" id="KW-0406">Ion transport</keyword>
<dbReference type="GO" id="GO:0015386">
    <property type="term" value="F:potassium:proton antiporter activity"/>
    <property type="evidence" value="ECO:0007669"/>
    <property type="project" value="TreeGrafter"/>
</dbReference>
<evidence type="ECO:0000256" key="1">
    <source>
        <dbReference type="ARBA" id="ARBA00004651"/>
    </source>
</evidence>
<dbReference type="Proteomes" id="UP000051672">
    <property type="component" value="Unassembled WGS sequence"/>
</dbReference>
<gene>
    <name evidence="12" type="ORF">FC34_GL000953</name>
</gene>
<evidence type="ECO:0000256" key="9">
    <source>
        <dbReference type="ARBA" id="ARBA00023201"/>
    </source>
</evidence>
<reference evidence="12 13" key="1">
    <citation type="journal article" date="2015" name="Genome Announc.">
        <title>Expanding the biotechnology potential of lactobacilli through comparative genomics of 213 strains and associated genera.</title>
        <authorList>
            <person name="Sun Z."/>
            <person name="Harris H.M."/>
            <person name="McCann A."/>
            <person name="Guo C."/>
            <person name="Argimon S."/>
            <person name="Zhang W."/>
            <person name="Yang X."/>
            <person name="Jeffery I.B."/>
            <person name="Cooney J.C."/>
            <person name="Kagawa T.F."/>
            <person name="Liu W."/>
            <person name="Song Y."/>
            <person name="Salvetti E."/>
            <person name="Wrobel A."/>
            <person name="Rasinkangas P."/>
            <person name="Parkhill J."/>
            <person name="Rea M.C."/>
            <person name="O'Sullivan O."/>
            <person name="Ritari J."/>
            <person name="Douillard F.P."/>
            <person name="Paul Ross R."/>
            <person name="Yang R."/>
            <person name="Briner A.E."/>
            <person name="Felis G.E."/>
            <person name="de Vos W.M."/>
            <person name="Barrangou R."/>
            <person name="Klaenhammer T.R."/>
            <person name="Caufield P.W."/>
            <person name="Cui Y."/>
            <person name="Zhang H."/>
            <person name="O'Toole P.W."/>
        </authorList>
    </citation>
    <scope>NUCLEOTIDE SEQUENCE [LARGE SCALE GENOMIC DNA]</scope>
    <source>
        <strain evidence="12 13">DSM 23927</strain>
    </source>
</reference>